<sequence>MCMRVSATRDSAPPLLFTDTRRAGLKGAGLTSLCCGFGGSAKMTPRLLLATLSVLGTLAAADAIFGQREATDARFRIFRRTRAKREASKDNNTTAARGTSLCVRAVEAAVLESLQRNTHLHEFTEDYGSSIILSWVGDGTGIILAFTTHSPSLSWLFSMSSKLYRSEDSGKTFKDISDVIGNANLEQNFGINVGPGNSKRVILTSFMQVDERHVGKLFMSSDSGIHFDAVELAFLPAQQIVYHSNPDYLLVTCSNDNLWLSLNFGKQWTKIHDNVQNFAWGPGITIFFSTHPGGVKIDRKGALFLKRTEDLGKTFTIISNNMYSFGFTGRFLFTSNVEKLGEPRVIYVSSDQGDNFNQAQLPSATDEQFYSVLQADEEMIFMHVDDEGDSDFGTIYTSDDRGILYSKSLERHMFARNGKNDFTNVTSLRGVYLTNAVAEDGNIKTVITYDRGGEWSPLKKPVGVECAANEEKCNLHIHGEYSKYKNLVPMLPLSDPSAVGLIIAHGSVGASITSIGPDVYVSDDGGYTWLKALEGPHHYALLDSGGIIVAVEQRRELPVKTMKFSTDEGQCWNLYNFTDEPIYFAGLASEPGTKTMNVSIWGYREVEYNNYVWVSITVDFEELLSRDCQEDDYVKWLAHSTDNDEETSAENGCILGYKETYQRLKKNSVCRNGRDYIVAKEQSSCQCTKFDYLCDYGYFRQENTSDCIEDPSLKNKELEFCFQGNEEQLKTSGYRRVPGDRCEGGFSPLRSEQKLSSKCEKAQKSKDMTVVTVVSAVILVLALVGGITLIMKKYVCGGRSLIYRYSALQQRDDETCIIADANNTDRTFHDDSDEDLIE</sequence>
<proteinExistence type="predicted"/>
<keyword evidence="8" id="KW-1185">Reference proteome</keyword>
<feature type="domain" description="VPS10" evidence="6">
    <location>
        <begin position="152"/>
        <end position="764"/>
    </location>
</feature>
<dbReference type="SMART" id="SM00602">
    <property type="entry name" value="VPS10"/>
    <property type="match status" value="1"/>
</dbReference>
<protein>
    <submittedName>
        <fullName evidence="7">SORT protein</fullName>
    </submittedName>
</protein>
<feature type="non-terminal residue" evidence="7">
    <location>
        <position position="1"/>
    </location>
</feature>
<evidence type="ECO:0000256" key="3">
    <source>
        <dbReference type="ARBA" id="ARBA00023136"/>
    </source>
</evidence>
<dbReference type="AlphaFoldDB" id="A0A8X8BN63"/>
<dbReference type="InterPro" id="IPR031778">
    <property type="entry name" value="Sortilin_N"/>
</dbReference>
<feature type="non-terminal residue" evidence="7">
    <location>
        <position position="838"/>
    </location>
</feature>
<dbReference type="GO" id="GO:0016020">
    <property type="term" value="C:membrane"/>
    <property type="evidence" value="ECO:0007669"/>
    <property type="project" value="UniProtKB-SubCell"/>
</dbReference>
<comment type="caution">
    <text evidence="7">The sequence shown here is derived from an EMBL/GenBank/DDBJ whole genome shotgun (WGS) entry which is preliminary data.</text>
</comment>
<evidence type="ECO:0000313" key="7">
    <source>
        <dbReference type="EMBL" id="KAG2460231.1"/>
    </source>
</evidence>
<dbReference type="EMBL" id="JAATIS010005064">
    <property type="protein sequence ID" value="KAG2460231.1"/>
    <property type="molecule type" value="Genomic_DNA"/>
</dbReference>
<dbReference type="InterPro" id="IPR031777">
    <property type="entry name" value="Sortilin_C"/>
</dbReference>
<reference evidence="7 8" key="1">
    <citation type="journal article" date="2021" name="Cell">
        <title>Tracing the genetic footprints of vertebrate landing in non-teleost ray-finned fishes.</title>
        <authorList>
            <person name="Bi X."/>
            <person name="Wang K."/>
            <person name="Yang L."/>
            <person name="Pan H."/>
            <person name="Jiang H."/>
            <person name="Wei Q."/>
            <person name="Fang M."/>
            <person name="Yu H."/>
            <person name="Zhu C."/>
            <person name="Cai Y."/>
            <person name="He Y."/>
            <person name="Gan X."/>
            <person name="Zeng H."/>
            <person name="Yu D."/>
            <person name="Zhu Y."/>
            <person name="Jiang H."/>
            <person name="Qiu Q."/>
            <person name="Yang H."/>
            <person name="Zhang Y.E."/>
            <person name="Wang W."/>
            <person name="Zhu M."/>
            <person name="He S."/>
            <person name="Zhang G."/>
        </authorList>
    </citation>
    <scope>NUCLEOTIDE SEQUENCE [LARGE SCALE GENOMIC DNA]</scope>
    <source>
        <strain evidence="7">Bchr_013</strain>
    </source>
</reference>
<dbReference type="InterPro" id="IPR050310">
    <property type="entry name" value="VPS10-sortilin"/>
</dbReference>
<evidence type="ECO:0000256" key="4">
    <source>
        <dbReference type="ARBA" id="ARBA00023180"/>
    </source>
</evidence>
<feature type="transmembrane region" description="Helical" evidence="5">
    <location>
        <begin position="768"/>
        <end position="791"/>
    </location>
</feature>
<comment type="subcellular location">
    <subcellularLocation>
        <location evidence="1">Membrane</location>
    </subcellularLocation>
</comment>
<dbReference type="InterPro" id="IPR015943">
    <property type="entry name" value="WD40/YVTN_repeat-like_dom_sf"/>
</dbReference>
<keyword evidence="2" id="KW-0677">Repeat</keyword>
<organism evidence="7 8">
    <name type="scientific">Polypterus senegalus</name>
    <name type="common">Senegal bichir</name>
    <dbReference type="NCBI Taxonomy" id="55291"/>
    <lineage>
        <taxon>Eukaryota</taxon>
        <taxon>Metazoa</taxon>
        <taxon>Chordata</taxon>
        <taxon>Craniata</taxon>
        <taxon>Vertebrata</taxon>
        <taxon>Euteleostomi</taxon>
        <taxon>Actinopterygii</taxon>
        <taxon>Polypteriformes</taxon>
        <taxon>Polypteridae</taxon>
        <taxon>Polypterus</taxon>
    </lineage>
</organism>
<name>A0A8X8BN63_POLSE</name>
<gene>
    <name evidence="7" type="primary">Sort1_1</name>
    <name evidence="7" type="ORF">GTO96_0021440</name>
</gene>
<keyword evidence="4" id="KW-0325">Glycoprotein</keyword>
<evidence type="ECO:0000256" key="2">
    <source>
        <dbReference type="ARBA" id="ARBA00022737"/>
    </source>
</evidence>
<dbReference type="Gene3D" id="2.130.10.10">
    <property type="entry name" value="YVTN repeat-like/Quinoprotein amine dehydrogenase"/>
    <property type="match status" value="1"/>
</dbReference>
<dbReference type="GO" id="GO:0006897">
    <property type="term" value="P:endocytosis"/>
    <property type="evidence" value="ECO:0007669"/>
    <property type="project" value="TreeGrafter"/>
</dbReference>
<dbReference type="InterPro" id="IPR006581">
    <property type="entry name" value="VPS10"/>
</dbReference>
<dbReference type="Gene3D" id="3.30.60.270">
    <property type="match status" value="1"/>
</dbReference>
<dbReference type="Gene3D" id="2.10.70.80">
    <property type="match status" value="1"/>
</dbReference>
<dbReference type="SUPFAM" id="SSF110296">
    <property type="entry name" value="Oligoxyloglucan reducing end-specific cellobiohydrolase"/>
    <property type="match status" value="2"/>
</dbReference>
<dbReference type="GO" id="GO:0016050">
    <property type="term" value="P:vesicle organization"/>
    <property type="evidence" value="ECO:0007669"/>
    <property type="project" value="TreeGrafter"/>
</dbReference>
<evidence type="ECO:0000256" key="1">
    <source>
        <dbReference type="ARBA" id="ARBA00004370"/>
    </source>
</evidence>
<keyword evidence="5" id="KW-0812">Transmembrane</keyword>
<keyword evidence="3 5" id="KW-0472">Membrane</keyword>
<dbReference type="Proteomes" id="UP000886611">
    <property type="component" value="Unassembled WGS sequence"/>
</dbReference>
<dbReference type="OrthoDB" id="443634at2759"/>
<dbReference type="PANTHER" id="PTHR12106">
    <property type="entry name" value="SORTILIN RELATED"/>
    <property type="match status" value="1"/>
</dbReference>
<evidence type="ECO:0000256" key="5">
    <source>
        <dbReference type="SAM" id="Phobius"/>
    </source>
</evidence>
<dbReference type="PANTHER" id="PTHR12106:SF46">
    <property type="entry name" value="SORTILIN ISOFORM X1"/>
    <property type="match status" value="1"/>
</dbReference>
<dbReference type="Pfam" id="PF15901">
    <property type="entry name" value="Sortilin_C"/>
    <property type="match status" value="1"/>
</dbReference>
<dbReference type="GO" id="GO:0005794">
    <property type="term" value="C:Golgi apparatus"/>
    <property type="evidence" value="ECO:0007669"/>
    <property type="project" value="TreeGrafter"/>
</dbReference>
<evidence type="ECO:0000259" key="6">
    <source>
        <dbReference type="SMART" id="SM00602"/>
    </source>
</evidence>
<dbReference type="GO" id="GO:0005829">
    <property type="term" value="C:cytosol"/>
    <property type="evidence" value="ECO:0007669"/>
    <property type="project" value="GOC"/>
</dbReference>
<dbReference type="Pfam" id="PF15902">
    <property type="entry name" value="Sortilin-Vps10"/>
    <property type="match status" value="1"/>
</dbReference>
<evidence type="ECO:0000313" key="8">
    <source>
        <dbReference type="Proteomes" id="UP000886611"/>
    </source>
</evidence>
<accession>A0A8X8BN63</accession>
<dbReference type="GO" id="GO:0006895">
    <property type="term" value="P:Golgi to endosome transport"/>
    <property type="evidence" value="ECO:0007669"/>
    <property type="project" value="TreeGrafter"/>
</dbReference>
<keyword evidence="5" id="KW-1133">Transmembrane helix</keyword>